<comment type="caution">
    <text evidence="1">The sequence shown here is derived from an EMBL/GenBank/DDBJ whole genome shotgun (WGS) entry which is preliminary data.</text>
</comment>
<dbReference type="AlphaFoldDB" id="A0A392PR48"/>
<dbReference type="EMBL" id="LXQA010092888">
    <property type="protein sequence ID" value="MCI14561.1"/>
    <property type="molecule type" value="Genomic_DNA"/>
</dbReference>
<reference evidence="1 2" key="1">
    <citation type="journal article" date="2018" name="Front. Plant Sci.">
        <title>Red Clover (Trifolium pratense) and Zigzag Clover (T. medium) - A Picture of Genomic Similarities and Differences.</title>
        <authorList>
            <person name="Dluhosova J."/>
            <person name="Istvanek J."/>
            <person name="Nedelnik J."/>
            <person name="Repkova J."/>
        </authorList>
    </citation>
    <scope>NUCLEOTIDE SEQUENCE [LARGE SCALE GENOMIC DNA]</scope>
    <source>
        <strain evidence="2">cv. 10/8</strain>
        <tissue evidence="1">Leaf</tissue>
    </source>
</reference>
<evidence type="ECO:0000313" key="2">
    <source>
        <dbReference type="Proteomes" id="UP000265520"/>
    </source>
</evidence>
<keyword evidence="2" id="KW-1185">Reference proteome</keyword>
<organism evidence="1 2">
    <name type="scientific">Trifolium medium</name>
    <dbReference type="NCBI Taxonomy" id="97028"/>
    <lineage>
        <taxon>Eukaryota</taxon>
        <taxon>Viridiplantae</taxon>
        <taxon>Streptophyta</taxon>
        <taxon>Embryophyta</taxon>
        <taxon>Tracheophyta</taxon>
        <taxon>Spermatophyta</taxon>
        <taxon>Magnoliopsida</taxon>
        <taxon>eudicotyledons</taxon>
        <taxon>Gunneridae</taxon>
        <taxon>Pentapetalae</taxon>
        <taxon>rosids</taxon>
        <taxon>fabids</taxon>
        <taxon>Fabales</taxon>
        <taxon>Fabaceae</taxon>
        <taxon>Papilionoideae</taxon>
        <taxon>50 kb inversion clade</taxon>
        <taxon>NPAAA clade</taxon>
        <taxon>Hologalegina</taxon>
        <taxon>IRL clade</taxon>
        <taxon>Trifolieae</taxon>
        <taxon>Trifolium</taxon>
    </lineage>
</organism>
<dbReference type="Proteomes" id="UP000265520">
    <property type="component" value="Unassembled WGS sequence"/>
</dbReference>
<evidence type="ECO:0000313" key="1">
    <source>
        <dbReference type="EMBL" id="MCI14561.1"/>
    </source>
</evidence>
<proteinExistence type="predicted"/>
<accession>A0A392PR48</accession>
<name>A0A392PR48_9FABA</name>
<sequence>MRLPTKYNLSKRGVQLNSSSLSVGGCSCDENAHRVFFNCPMLSIVRIESLKWLGVSAAFLEGGFDHLKMFKGLYWNGVVFRQEGFDGEKVVEEAKVLSWRILKNHSKGFNFSLFWWITNPLAYKRFGYILMELL</sequence>
<protein>
    <submittedName>
        <fullName evidence="1">Putative ribonuclease H protein</fullName>
    </submittedName>
</protein>
<dbReference type="PROSITE" id="PS51257">
    <property type="entry name" value="PROKAR_LIPOPROTEIN"/>
    <property type="match status" value="1"/>
</dbReference>